<dbReference type="EC" id="2.1.1.198" evidence="6"/>
<dbReference type="FunFam" id="3.40.1010.10:FF:000002">
    <property type="entry name" value="Ribosomal RNA small subunit methyltransferase I"/>
    <property type="match status" value="1"/>
</dbReference>
<dbReference type="InterPro" id="IPR018063">
    <property type="entry name" value="SAM_MeTrfase_RsmI_CS"/>
</dbReference>
<evidence type="ECO:0000256" key="1">
    <source>
        <dbReference type="ARBA" id="ARBA00022490"/>
    </source>
</evidence>
<dbReference type="SUPFAM" id="SSF53790">
    <property type="entry name" value="Tetrapyrrole methylase"/>
    <property type="match status" value="1"/>
</dbReference>
<organism evidence="8 9">
    <name type="scientific">Halobacillus litoralis</name>
    <dbReference type="NCBI Taxonomy" id="45668"/>
    <lineage>
        <taxon>Bacteria</taxon>
        <taxon>Bacillati</taxon>
        <taxon>Bacillota</taxon>
        <taxon>Bacilli</taxon>
        <taxon>Bacillales</taxon>
        <taxon>Bacillaceae</taxon>
        <taxon>Halobacillus</taxon>
    </lineage>
</organism>
<dbReference type="RefSeq" id="WP_128525029.1">
    <property type="nucleotide sequence ID" value="NZ_CANLVY010000012.1"/>
</dbReference>
<dbReference type="InterPro" id="IPR014776">
    <property type="entry name" value="4pyrrole_Mease_sub2"/>
</dbReference>
<dbReference type="PANTHER" id="PTHR46111">
    <property type="entry name" value="RIBOSOMAL RNA SMALL SUBUNIT METHYLTRANSFERASE I"/>
    <property type="match status" value="1"/>
</dbReference>
<dbReference type="EMBL" id="CP026118">
    <property type="protein sequence ID" value="QAS52748.1"/>
    <property type="molecule type" value="Genomic_DNA"/>
</dbReference>
<keyword evidence="2 6" id="KW-0698">rRNA processing</keyword>
<protein>
    <recommendedName>
        <fullName evidence="6">Ribosomal RNA small subunit methyltransferase I</fullName>
        <ecNumber evidence="6">2.1.1.198</ecNumber>
    </recommendedName>
    <alternativeName>
        <fullName evidence="6">16S rRNA 2'-O-ribose C1402 methyltransferase</fullName>
    </alternativeName>
    <alternativeName>
        <fullName evidence="6">rRNA (cytidine-2'-O-)-methyltransferase RsmI</fullName>
    </alternativeName>
</protein>
<sequence>MKIQKSFKEQSETGTLYVVPTPIGNLEDMTFRAVKTLKDADVIGAEDTRNTKKLCNHFEIVTPLVSYHEHNKHTKGPHLVDRLLNGDDIAIVSDAGMPGISDPGTDLVQRSIEEDIPVVVLPGANAALPALAGSGLSTEEFYFCGFLPRKKKERALVLKRLESIQATLVFYESPHRLKDMLAHLQEHFGPRKATLARELSKRFEEYVRGSLEELAAWANEGELRGEFCVLLEGAEEGEHEEEYWWAHLSLIDHVVHYMEKEGLKNKQAIKQTALDRKLPKRDVYQAYHVDGESN</sequence>
<dbReference type="PIRSF" id="PIRSF005917">
    <property type="entry name" value="MTase_YraL"/>
    <property type="match status" value="1"/>
</dbReference>
<keyword evidence="1 6" id="KW-0963">Cytoplasm</keyword>
<dbReference type="InterPro" id="IPR035996">
    <property type="entry name" value="4pyrrol_Methylase_sf"/>
</dbReference>
<comment type="subcellular location">
    <subcellularLocation>
        <location evidence="6">Cytoplasm</location>
    </subcellularLocation>
</comment>
<dbReference type="FunFam" id="3.30.950.10:FF:000002">
    <property type="entry name" value="Ribosomal RNA small subunit methyltransferase I"/>
    <property type="match status" value="1"/>
</dbReference>
<dbReference type="Gene3D" id="3.30.950.10">
    <property type="entry name" value="Methyltransferase, Cobalt-precorrin-4 Transmethylase, Domain 2"/>
    <property type="match status" value="1"/>
</dbReference>
<dbReference type="NCBIfam" id="TIGR00096">
    <property type="entry name" value="16S rRNA (cytidine(1402)-2'-O)-methyltransferase"/>
    <property type="match status" value="1"/>
</dbReference>
<accession>A0A410MDK1</accession>
<keyword evidence="4 6" id="KW-0808">Transferase</keyword>
<name>A0A410MDK1_9BACI</name>
<evidence type="ECO:0000313" key="8">
    <source>
        <dbReference type="EMBL" id="QAS52748.1"/>
    </source>
</evidence>
<dbReference type="GO" id="GO:0070677">
    <property type="term" value="F:rRNA (cytosine-2'-O-)-methyltransferase activity"/>
    <property type="evidence" value="ECO:0007669"/>
    <property type="project" value="UniProtKB-UniRule"/>
</dbReference>
<keyword evidence="3 6" id="KW-0489">Methyltransferase</keyword>
<dbReference type="KEGG" id="hli:HLI_11345"/>
<evidence type="ECO:0000256" key="6">
    <source>
        <dbReference type="HAMAP-Rule" id="MF_01877"/>
    </source>
</evidence>
<reference evidence="8 9" key="1">
    <citation type="submission" date="2018-01" db="EMBL/GenBank/DDBJ databases">
        <title>The whole genome sequencing and assembly of Halobacillus litoralis ERB031 strain.</title>
        <authorList>
            <person name="Lee S.-J."/>
            <person name="Park M.-K."/>
            <person name="Kim J.-Y."/>
            <person name="Lee Y.-J."/>
            <person name="Yi H."/>
            <person name="Bahn Y.-S."/>
            <person name="Kim J.F."/>
            <person name="Lee D.-W."/>
        </authorList>
    </citation>
    <scope>NUCLEOTIDE SEQUENCE [LARGE SCALE GENOMIC DNA]</scope>
    <source>
        <strain evidence="8 9">ERB 031</strain>
    </source>
</reference>
<evidence type="ECO:0000256" key="4">
    <source>
        <dbReference type="ARBA" id="ARBA00022679"/>
    </source>
</evidence>
<comment type="function">
    <text evidence="6">Catalyzes the 2'-O-methylation of the ribose of cytidine 1402 (C1402) in 16S rRNA.</text>
</comment>
<evidence type="ECO:0000259" key="7">
    <source>
        <dbReference type="Pfam" id="PF00590"/>
    </source>
</evidence>
<dbReference type="CDD" id="cd11648">
    <property type="entry name" value="RsmI"/>
    <property type="match status" value="1"/>
</dbReference>
<gene>
    <name evidence="6 8" type="primary">rsmI</name>
    <name evidence="8" type="ORF">HLI_11345</name>
</gene>
<dbReference type="Proteomes" id="UP000287756">
    <property type="component" value="Chromosome"/>
</dbReference>
<dbReference type="GO" id="GO:0005737">
    <property type="term" value="C:cytoplasm"/>
    <property type="evidence" value="ECO:0007669"/>
    <property type="project" value="UniProtKB-SubCell"/>
</dbReference>
<proteinExistence type="inferred from homology"/>
<evidence type="ECO:0000313" key="9">
    <source>
        <dbReference type="Proteomes" id="UP000287756"/>
    </source>
</evidence>
<dbReference type="Pfam" id="PF00590">
    <property type="entry name" value="TP_methylase"/>
    <property type="match status" value="1"/>
</dbReference>
<evidence type="ECO:0000256" key="2">
    <source>
        <dbReference type="ARBA" id="ARBA00022552"/>
    </source>
</evidence>
<dbReference type="PROSITE" id="PS01296">
    <property type="entry name" value="RSMI"/>
    <property type="match status" value="1"/>
</dbReference>
<comment type="catalytic activity">
    <reaction evidence="6">
        <text>cytidine(1402) in 16S rRNA + S-adenosyl-L-methionine = 2'-O-methylcytidine(1402) in 16S rRNA + S-adenosyl-L-homocysteine + H(+)</text>
        <dbReference type="Rhea" id="RHEA:42924"/>
        <dbReference type="Rhea" id="RHEA-COMP:10285"/>
        <dbReference type="Rhea" id="RHEA-COMP:10286"/>
        <dbReference type="ChEBI" id="CHEBI:15378"/>
        <dbReference type="ChEBI" id="CHEBI:57856"/>
        <dbReference type="ChEBI" id="CHEBI:59789"/>
        <dbReference type="ChEBI" id="CHEBI:74495"/>
        <dbReference type="ChEBI" id="CHEBI:82748"/>
        <dbReference type="EC" id="2.1.1.198"/>
    </reaction>
</comment>
<dbReference type="Gene3D" id="3.40.1010.10">
    <property type="entry name" value="Cobalt-precorrin-4 Transmethylase, Domain 1"/>
    <property type="match status" value="1"/>
</dbReference>
<dbReference type="AlphaFoldDB" id="A0A410MDK1"/>
<feature type="domain" description="Tetrapyrrole methylase" evidence="7">
    <location>
        <begin position="15"/>
        <end position="215"/>
    </location>
</feature>
<evidence type="ECO:0000256" key="5">
    <source>
        <dbReference type="ARBA" id="ARBA00022691"/>
    </source>
</evidence>
<dbReference type="OrthoDB" id="9809084at2"/>
<comment type="similarity">
    <text evidence="6">Belongs to the methyltransferase superfamily. RsmI family.</text>
</comment>
<keyword evidence="5 6" id="KW-0949">S-adenosyl-L-methionine</keyword>
<dbReference type="PANTHER" id="PTHR46111:SF1">
    <property type="entry name" value="RIBOSOMAL RNA SMALL SUBUNIT METHYLTRANSFERASE I"/>
    <property type="match status" value="1"/>
</dbReference>
<dbReference type="InterPro" id="IPR000878">
    <property type="entry name" value="4pyrrol_Mease"/>
</dbReference>
<dbReference type="HAMAP" id="MF_01877">
    <property type="entry name" value="16SrRNA_methyltr_I"/>
    <property type="match status" value="1"/>
</dbReference>
<dbReference type="InterPro" id="IPR014777">
    <property type="entry name" value="4pyrrole_Mease_sub1"/>
</dbReference>
<dbReference type="InterPro" id="IPR008189">
    <property type="entry name" value="rRNA_ssu_MeTfrase_I"/>
</dbReference>
<evidence type="ECO:0000256" key="3">
    <source>
        <dbReference type="ARBA" id="ARBA00022603"/>
    </source>
</evidence>